<dbReference type="GO" id="GO:0005739">
    <property type="term" value="C:mitochondrion"/>
    <property type="evidence" value="ECO:0007669"/>
    <property type="project" value="TreeGrafter"/>
</dbReference>
<evidence type="ECO:0008006" key="5">
    <source>
        <dbReference type="Google" id="ProtNLM"/>
    </source>
</evidence>
<feature type="compositionally biased region" description="Basic and acidic residues" evidence="2">
    <location>
        <begin position="105"/>
        <end position="116"/>
    </location>
</feature>
<dbReference type="AlphaFoldDB" id="A0A9P0EHU5"/>
<dbReference type="InterPro" id="IPR007763">
    <property type="entry name" value="NDUFA12"/>
</dbReference>
<gene>
    <name evidence="3" type="ORF">CSOL1703_00001255</name>
</gene>
<comment type="caution">
    <text evidence="3">The sequence shown here is derived from an EMBL/GenBank/DDBJ whole genome shotgun (WGS) entry which is preliminary data.</text>
</comment>
<dbReference type="GO" id="GO:0045271">
    <property type="term" value="C:respiratory chain complex I"/>
    <property type="evidence" value="ECO:0007669"/>
    <property type="project" value="InterPro"/>
</dbReference>
<feature type="region of interest" description="Disordered" evidence="2">
    <location>
        <begin position="105"/>
        <end position="189"/>
    </location>
</feature>
<evidence type="ECO:0000256" key="2">
    <source>
        <dbReference type="SAM" id="MobiDB-lite"/>
    </source>
</evidence>
<organism evidence="3 4">
    <name type="scientific">Clonostachys solani</name>
    <dbReference type="NCBI Taxonomy" id="160281"/>
    <lineage>
        <taxon>Eukaryota</taxon>
        <taxon>Fungi</taxon>
        <taxon>Dikarya</taxon>
        <taxon>Ascomycota</taxon>
        <taxon>Pezizomycotina</taxon>
        <taxon>Sordariomycetes</taxon>
        <taxon>Hypocreomycetidae</taxon>
        <taxon>Hypocreales</taxon>
        <taxon>Bionectriaceae</taxon>
        <taxon>Clonostachys</taxon>
    </lineage>
</organism>
<evidence type="ECO:0000313" key="3">
    <source>
        <dbReference type="EMBL" id="CAH0049299.1"/>
    </source>
</evidence>
<dbReference type="EMBL" id="CABFOC020000035">
    <property type="protein sequence ID" value="CAH0049299.1"/>
    <property type="molecule type" value="Genomic_DNA"/>
</dbReference>
<dbReference type="Proteomes" id="UP000775872">
    <property type="component" value="Unassembled WGS sequence"/>
</dbReference>
<dbReference type="InterPro" id="IPR052618">
    <property type="entry name" value="ComplexI_NDUFA12"/>
</dbReference>
<dbReference type="PANTHER" id="PTHR32470">
    <property type="entry name" value="ADH DEHYDROGENASE [UBIQUINONE] 1 ALPHA SUBCOMPLEX ASSEMBLY FACTOR 2"/>
    <property type="match status" value="1"/>
</dbReference>
<name>A0A9P0EHU5_9HYPO</name>
<sequence length="189" mass="21650">MAQARIGPLARAWYKWKALQLPWRKRFLVGVDLNGNTYWEFRLTNGPEERWRRIVKYPRSTHLSEVKVSPLWHQWLRYTRDSPPSLEEQHGDVVRQARMKKLAAEADARWEAKPRVMDAPGAANNQPVRSLGSASTDPASTTSQTASTSQENAKDTKEAKPDPWAKHKAQGPSENWQPEAWSPSARKKQ</sequence>
<accession>A0A9P0EHU5</accession>
<dbReference type="OrthoDB" id="10255576at2759"/>
<protein>
    <recommendedName>
        <fullName evidence="5">NADH dehydrogenase [ubiquinone] 1 alpha subcomplex subunit</fullName>
    </recommendedName>
</protein>
<feature type="compositionally biased region" description="Low complexity" evidence="2">
    <location>
        <begin position="133"/>
        <end position="149"/>
    </location>
</feature>
<dbReference type="Pfam" id="PF05071">
    <property type="entry name" value="NDUFA12"/>
    <property type="match status" value="1"/>
</dbReference>
<comment type="similarity">
    <text evidence="1">Belongs to the complex I NDUFA12 subunit family.</text>
</comment>
<proteinExistence type="inferred from homology"/>
<feature type="compositionally biased region" description="Basic and acidic residues" evidence="2">
    <location>
        <begin position="152"/>
        <end position="165"/>
    </location>
</feature>
<reference evidence="4" key="1">
    <citation type="submission" date="2019-06" db="EMBL/GenBank/DDBJ databases">
        <authorList>
            <person name="Broberg M."/>
        </authorList>
    </citation>
    <scope>NUCLEOTIDE SEQUENCE [LARGE SCALE GENOMIC DNA]</scope>
</reference>
<evidence type="ECO:0000256" key="1">
    <source>
        <dbReference type="ARBA" id="ARBA00007355"/>
    </source>
</evidence>
<dbReference type="PANTHER" id="PTHR32470:SF2">
    <property type="entry name" value="NADH DEHYDROGENASE [UBIQUINONE] 1 ALPHA SUBCOMPLEX ASSEMBLY FACTOR 2"/>
    <property type="match status" value="1"/>
</dbReference>
<dbReference type="GO" id="GO:0032981">
    <property type="term" value="P:mitochondrial respiratory chain complex I assembly"/>
    <property type="evidence" value="ECO:0007669"/>
    <property type="project" value="TreeGrafter"/>
</dbReference>
<keyword evidence="4" id="KW-1185">Reference proteome</keyword>
<evidence type="ECO:0000313" key="4">
    <source>
        <dbReference type="Proteomes" id="UP000775872"/>
    </source>
</evidence>
<reference evidence="3 4" key="2">
    <citation type="submission" date="2021-10" db="EMBL/GenBank/DDBJ databases">
        <authorList>
            <person name="Piombo E."/>
        </authorList>
    </citation>
    <scope>NUCLEOTIDE SEQUENCE [LARGE SCALE GENOMIC DNA]</scope>
</reference>